<evidence type="ECO:0000313" key="1">
    <source>
        <dbReference type="EMBL" id="AFZ46970.1"/>
    </source>
</evidence>
<organism evidence="1 2">
    <name type="scientific">Cyanobacterium stanieri (strain ATCC 29140 / PCC 7202)</name>
    <dbReference type="NCBI Taxonomy" id="292563"/>
    <lineage>
        <taxon>Bacteria</taxon>
        <taxon>Bacillati</taxon>
        <taxon>Cyanobacteriota</taxon>
        <taxon>Cyanophyceae</taxon>
        <taxon>Oscillatoriophycideae</taxon>
        <taxon>Chroococcales</taxon>
        <taxon>Geminocystaceae</taxon>
        <taxon>Cyanobacterium</taxon>
    </lineage>
</organism>
<dbReference type="STRING" id="292563.Cyast_0999"/>
<dbReference type="KEGG" id="csn:Cyast_0999"/>
<dbReference type="AlphaFoldDB" id="K9YKP1"/>
<dbReference type="Proteomes" id="UP000010483">
    <property type="component" value="Chromosome"/>
</dbReference>
<dbReference type="BioCyc" id="CSTA292563:G1353-1006-MONOMER"/>
<gene>
    <name evidence="1" type="ordered locus">Cyast_0999</name>
</gene>
<dbReference type="EMBL" id="CP003940">
    <property type="protein sequence ID" value="AFZ46970.1"/>
    <property type="molecule type" value="Genomic_DNA"/>
</dbReference>
<evidence type="ECO:0000313" key="2">
    <source>
        <dbReference type="Proteomes" id="UP000010483"/>
    </source>
</evidence>
<dbReference type="eggNOG" id="ENOG5033DUB">
    <property type="taxonomic scope" value="Bacteria"/>
</dbReference>
<proteinExistence type="predicted"/>
<protein>
    <submittedName>
        <fullName evidence="1">Uncharacterized protein</fullName>
    </submittedName>
</protein>
<name>K9YKP1_CYASC</name>
<dbReference type="HOGENOM" id="CLU_175491_1_0_3"/>
<accession>K9YKP1</accession>
<keyword evidence="2" id="KW-1185">Reference proteome</keyword>
<sequence>MIDNTDKIKKIIDNALADGRLNRKESELIRNAVYNDGLITGEKAKLWRELQKKVTNGEILLEN</sequence>
<reference evidence="2" key="1">
    <citation type="journal article" date="2013" name="Proc. Natl. Acad. Sci. U.S.A.">
        <title>Improving the coverage of the cyanobacterial phylum using diversity-driven genome sequencing.</title>
        <authorList>
            <person name="Shih P.M."/>
            <person name="Wu D."/>
            <person name="Latifi A."/>
            <person name="Axen S.D."/>
            <person name="Fewer D.P."/>
            <person name="Talla E."/>
            <person name="Calteau A."/>
            <person name="Cai F."/>
            <person name="Tandeau de Marsac N."/>
            <person name="Rippka R."/>
            <person name="Herdman M."/>
            <person name="Sivonen K."/>
            <person name="Coursin T."/>
            <person name="Laurent T."/>
            <person name="Goodwin L."/>
            <person name="Nolan M."/>
            <person name="Davenport K.W."/>
            <person name="Han C.S."/>
            <person name="Rubin E.M."/>
            <person name="Eisen J.A."/>
            <person name="Woyke T."/>
            <person name="Gugger M."/>
            <person name="Kerfeld C.A."/>
        </authorList>
    </citation>
    <scope>NUCLEOTIDE SEQUENCE [LARGE SCALE GENOMIC DNA]</scope>
    <source>
        <strain evidence="2">ATCC 29140 / PCC 7202</strain>
    </source>
</reference>